<feature type="transmembrane region" description="Helical" evidence="1">
    <location>
        <begin position="6"/>
        <end position="26"/>
    </location>
</feature>
<evidence type="ECO:0000256" key="1">
    <source>
        <dbReference type="SAM" id="Phobius"/>
    </source>
</evidence>
<gene>
    <name evidence="2" type="ORF">ACFQE5_10815</name>
</gene>
<name>A0ABW1J2Z3_9PSEU</name>
<evidence type="ECO:0000313" key="3">
    <source>
        <dbReference type="Proteomes" id="UP001596302"/>
    </source>
</evidence>
<protein>
    <submittedName>
        <fullName evidence="2">Uncharacterized protein</fullName>
    </submittedName>
</protein>
<reference evidence="3" key="1">
    <citation type="journal article" date="2019" name="Int. J. Syst. Evol. Microbiol.">
        <title>The Global Catalogue of Microorganisms (GCM) 10K type strain sequencing project: providing services to taxonomists for standard genome sequencing and annotation.</title>
        <authorList>
            <consortium name="The Broad Institute Genomics Platform"/>
            <consortium name="The Broad Institute Genome Sequencing Center for Infectious Disease"/>
            <person name="Wu L."/>
            <person name="Ma J."/>
        </authorList>
    </citation>
    <scope>NUCLEOTIDE SEQUENCE [LARGE SCALE GENOMIC DNA]</scope>
    <source>
        <strain evidence="3">CCM 8391</strain>
    </source>
</reference>
<proteinExistence type="predicted"/>
<keyword evidence="1" id="KW-0812">Transmembrane</keyword>
<dbReference type="RefSeq" id="WP_379584729.1">
    <property type="nucleotide sequence ID" value="NZ_JBHSQW010000025.1"/>
</dbReference>
<keyword evidence="1" id="KW-1133">Transmembrane helix</keyword>
<comment type="caution">
    <text evidence="2">The sequence shown here is derived from an EMBL/GenBank/DDBJ whole genome shotgun (WGS) entry which is preliminary data.</text>
</comment>
<organism evidence="2 3">
    <name type="scientific">Pseudonocardia hispaniensis</name>
    <dbReference type="NCBI Taxonomy" id="904933"/>
    <lineage>
        <taxon>Bacteria</taxon>
        <taxon>Bacillati</taxon>
        <taxon>Actinomycetota</taxon>
        <taxon>Actinomycetes</taxon>
        <taxon>Pseudonocardiales</taxon>
        <taxon>Pseudonocardiaceae</taxon>
        <taxon>Pseudonocardia</taxon>
    </lineage>
</organism>
<keyword evidence="1" id="KW-0472">Membrane</keyword>
<evidence type="ECO:0000313" key="2">
    <source>
        <dbReference type="EMBL" id="MFC5994700.1"/>
    </source>
</evidence>
<accession>A0ABW1J2Z3</accession>
<sequence length="66" mass="6831">MGTFLPAVVVAAAGLVVLMLVVPVVLGRKRGLERAAARLRTGLDEGAAPLAAALARVKAWRPGDDR</sequence>
<keyword evidence="3" id="KW-1185">Reference proteome</keyword>
<dbReference type="Proteomes" id="UP001596302">
    <property type="component" value="Unassembled WGS sequence"/>
</dbReference>
<dbReference type="EMBL" id="JBHSQW010000025">
    <property type="protein sequence ID" value="MFC5994700.1"/>
    <property type="molecule type" value="Genomic_DNA"/>
</dbReference>